<comment type="subcellular location">
    <subcellularLocation>
        <location evidence="1">Cell envelope</location>
    </subcellularLocation>
</comment>
<dbReference type="Gene3D" id="1.50.10.100">
    <property type="entry name" value="Chondroitin AC/alginate lyase"/>
    <property type="match status" value="1"/>
</dbReference>
<feature type="signal peptide" evidence="2">
    <location>
        <begin position="1"/>
        <end position="22"/>
    </location>
</feature>
<dbReference type="AlphaFoldDB" id="A0A7W5ZJD5"/>
<dbReference type="InterPro" id="IPR008929">
    <property type="entry name" value="Chondroitin_lyas"/>
</dbReference>
<evidence type="ECO:0000256" key="1">
    <source>
        <dbReference type="ARBA" id="ARBA00004196"/>
    </source>
</evidence>
<dbReference type="Proteomes" id="UP000541352">
    <property type="component" value="Unassembled WGS sequence"/>
</dbReference>
<feature type="chain" id="PRO_5031188814" description="Heparinase II/III-like C-terminal domain-containing protein" evidence="2">
    <location>
        <begin position="23"/>
        <end position="627"/>
    </location>
</feature>
<dbReference type="Pfam" id="PF07940">
    <property type="entry name" value="Hepar_II_III_C"/>
    <property type="match status" value="1"/>
</dbReference>
<sequence>MKRTSFLLSFLGVLCLHFTLQAQLKHVSTSTNVPAHPRIMLLKGEEKEILKNISSDKSWAKLHQAIVAECDNMIALEPLQRIQIGRRLLDKSREALRRIFYLSYAYRTTKNPAYLKRAETELLTVAQFSDWNPSHFLDVGEMTMAVAIGYDWLYHDLQKSSLPVLREAILKKGLEPSLDAKYNSWLKASHNWNQVCNAGMTYGALAIFEDKPELAKQIIDRAIESIKLPMEDYNPDGAYPEGYSYWGYGTSFNVLFLSAINRALGSEFGLSRGRGFLNTGSYVQQMVGTSGKTFNYSDAGSGSGGLNPTLCWFAERTNDASLLFLQKKAFENLSPSVTKDRILPAALIWGKNLKISTAPAPSALAWVGQGKNPVALMRTSWTDPNAIYVGLKAGSPSVNHAHMDIGSFVMDALGERWSMDFGMQEYESLESKGVKLWGREQEAERWQVHRYNNLAHSTLAFDNGFQLVDGYARITSFTQRPVFLSATTDMTSVYRNAVAIAKRGLAIIDQKYVVVKDEITTSDKPTVVRWAMLTPAEVRIGANGSAELFQNGKRVQLKVMEPASVTLKTWSTQPTHDYDAPNPGTTLVGFELTLPSNTSQIINVQLIPEGISVNEDTKIPSLKDWRR</sequence>
<name>A0A7W5ZJD5_9BACT</name>
<dbReference type="PANTHER" id="PTHR38045">
    <property type="entry name" value="CHROMOSOME 1, WHOLE GENOME SHOTGUN SEQUENCE"/>
    <property type="match status" value="1"/>
</dbReference>
<organism evidence="4 5">
    <name type="scientific">Runella defluvii</name>
    <dbReference type="NCBI Taxonomy" id="370973"/>
    <lineage>
        <taxon>Bacteria</taxon>
        <taxon>Pseudomonadati</taxon>
        <taxon>Bacteroidota</taxon>
        <taxon>Cytophagia</taxon>
        <taxon>Cytophagales</taxon>
        <taxon>Spirosomataceae</taxon>
        <taxon>Runella</taxon>
    </lineage>
</organism>
<accession>A0A7W5ZJD5</accession>
<dbReference type="Gene3D" id="2.70.98.70">
    <property type="match status" value="1"/>
</dbReference>
<dbReference type="PANTHER" id="PTHR38045:SF1">
    <property type="entry name" value="HEPARINASE II_III-LIKE PROTEIN"/>
    <property type="match status" value="1"/>
</dbReference>
<evidence type="ECO:0000256" key="2">
    <source>
        <dbReference type="SAM" id="SignalP"/>
    </source>
</evidence>
<dbReference type="SUPFAM" id="SSF48230">
    <property type="entry name" value="Chondroitin AC/alginate lyase"/>
    <property type="match status" value="1"/>
</dbReference>
<gene>
    <name evidence="4" type="ORF">FHS57_000813</name>
</gene>
<keyword evidence="2" id="KW-0732">Signal</keyword>
<protein>
    <recommendedName>
        <fullName evidence="3">Heparinase II/III-like C-terminal domain-containing protein</fullName>
    </recommendedName>
</protein>
<dbReference type="RefSeq" id="WP_183971593.1">
    <property type="nucleotide sequence ID" value="NZ_JACIBY010000001.1"/>
</dbReference>
<comment type="caution">
    <text evidence="4">The sequence shown here is derived from an EMBL/GenBank/DDBJ whole genome shotgun (WGS) entry which is preliminary data.</text>
</comment>
<dbReference type="InterPro" id="IPR012480">
    <property type="entry name" value="Hepar_II_III_C"/>
</dbReference>
<keyword evidence="5" id="KW-1185">Reference proteome</keyword>
<evidence type="ECO:0000313" key="4">
    <source>
        <dbReference type="EMBL" id="MBB3836831.1"/>
    </source>
</evidence>
<evidence type="ECO:0000259" key="3">
    <source>
        <dbReference type="Pfam" id="PF07940"/>
    </source>
</evidence>
<dbReference type="GO" id="GO:0016829">
    <property type="term" value="F:lyase activity"/>
    <property type="evidence" value="ECO:0007669"/>
    <property type="project" value="InterPro"/>
</dbReference>
<evidence type="ECO:0000313" key="5">
    <source>
        <dbReference type="Proteomes" id="UP000541352"/>
    </source>
</evidence>
<dbReference type="GO" id="GO:0030313">
    <property type="term" value="C:cell envelope"/>
    <property type="evidence" value="ECO:0007669"/>
    <property type="project" value="UniProtKB-SubCell"/>
</dbReference>
<reference evidence="4 5" key="1">
    <citation type="submission" date="2020-08" db="EMBL/GenBank/DDBJ databases">
        <title>Genomic Encyclopedia of Type Strains, Phase IV (KMG-IV): sequencing the most valuable type-strain genomes for metagenomic binning, comparative biology and taxonomic classification.</title>
        <authorList>
            <person name="Goeker M."/>
        </authorList>
    </citation>
    <scope>NUCLEOTIDE SEQUENCE [LARGE SCALE GENOMIC DNA]</scope>
    <source>
        <strain evidence="4 5">DSM 17976</strain>
    </source>
</reference>
<feature type="domain" description="Heparinase II/III-like C-terminal" evidence="3">
    <location>
        <begin position="385"/>
        <end position="579"/>
    </location>
</feature>
<proteinExistence type="predicted"/>
<dbReference type="EMBL" id="JACIBY010000001">
    <property type="protein sequence ID" value="MBB3836831.1"/>
    <property type="molecule type" value="Genomic_DNA"/>
</dbReference>